<dbReference type="Pfam" id="PF13540">
    <property type="entry name" value="RCC1_2"/>
    <property type="match status" value="12"/>
</dbReference>
<protein>
    <submittedName>
        <fullName evidence="2">Uncharacterized protein</fullName>
    </submittedName>
</protein>
<dbReference type="GO" id="GO:0030246">
    <property type="term" value="F:carbohydrate binding"/>
    <property type="evidence" value="ECO:0007669"/>
    <property type="project" value="InterPro"/>
</dbReference>
<dbReference type="PANTHER" id="PTHR45622:SF70">
    <property type="entry name" value="SECRETION-REGULATING GUANINE NUCLEOTIDE EXCHANGE FACTOR"/>
    <property type="match status" value="1"/>
</dbReference>
<keyword evidence="1" id="KW-0677">Repeat</keyword>
<organism evidence="2 3">
    <name type="scientific">Candidatus Chloroploca asiatica</name>
    <dbReference type="NCBI Taxonomy" id="1506545"/>
    <lineage>
        <taxon>Bacteria</taxon>
        <taxon>Bacillati</taxon>
        <taxon>Chloroflexota</taxon>
        <taxon>Chloroflexia</taxon>
        <taxon>Chloroflexales</taxon>
        <taxon>Chloroflexineae</taxon>
        <taxon>Oscillochloridaceae</taxon>
        <taxon>Candidatus Chloroploca</taxon>
    </lineage>
</organism>
<keyword evidence="3" id="KW-1185">Reference proteome</keyword>
<evidence type="ECO:0000256" key="1">
    <source>
        <dbReference type="ARBA" id="ARBA00022737"/>
    </source>
</evidence>
<dbReference type="Proteomes" id="UP000220922">
    <property type="component" value="Unassembled WGS sequence"/>
</dbReference>
<gene>
    <name evidence="2" type="ORF">A9Q02_16570</name>
</gene>
<dbReference type="SUPFAM" id="SSF50985">
    <property type="entry name" value="RCC1/BLIP-II"/>
    <property type="match status" value="2"/>
</dbReference>
<dbReference type="PANTHER" id="PTHR45622">
    <property type="entry name" value="UBIQUITIN-PROTEIN LIGASE E3A-RELATED"/>
    <property type="match status" value="1"/>
</dbReference>
<comment type="caution">
    <text evidence="2">The sequence shown here is derived from an EMBL/GenBank/DDBJ whole genome shotgun (WGS) entry which is preliminary data.</text>
</comment>
<accession>A0A2H3KRZ8</accession>
<sequence length="1469" mass="152715">MAHRRCLSLVLVILFALGLPMLVPQAASMAVPPVLEEAPPRSLPIVPEPLSFDLRPPTALGHSTTALPQVIAGGNTTCVINAAGQLYCWGAWSGIPEDLGLVSQVSVGRLHTCAVTEAGAVRCWGDNKNGQATVPADLGAVSQVSAGDKHTCAVTAGGTLRCWGWNDYGQVTVPDDLGAVSQVSAGGSHTCALTAGGTLRCWGRNDDGQATVPADLGAVSQVSAGGSHTCAVTTDGALRCWGWNEYDQATVPGGLGLVRQVSAGTWHTCAVTVAGALRCWESNRAGDQAVVPDNLGVVSEVSAGERHTCAVTTGGSVRCWGYNGNGQATVPGDLGLLGEFGTGSYHTCAVMTTGALSCWGNNWYGQAVVPGDLGTVAQVSLGYYHTCAVTTGGSVRCWGDNQYGQANVPSGLGVVRQVSAGTWHTCVVTTGGSVRCWGDNRYGQAVVPDDLGTVVQVSLGYYHTCAVTTGGSVRCWGDNQYGQGNVPSGLGAVSQVSAGAYHTCAVTTGGSVRCWGHNGCGQTMVPHDLGMVSHVSLGWAHTCAVTDNGTLRCWGQNIDGQAMVPVDLGMVSHVSLGWLHTCAVTASGMPRCWGQNIYGQTTVPRDPMTVRMATVTGRVTLPGGGLAGVELSEGVQTTVTDASGFYTLTDVLQRPITLTPSLAGYRFTPEARTLVLKSDRSGQDFVAEQGEGFTIQGRVILDHRGLPEVRITDGIRSAGTDATGAYTLTDVPSGTWTLTPTLAGYTFTPTTQTITVTGDLDGQDFTATLLTFPVMGRVTVDGVGLADVVISDGTRSATTDSTGAYTLTDVPYGTHVLTPTLAGYTFTPATRSVTVTAALTGQDFLAQAATLLTFPVTGRVTVDGVALADVVITDGTRSATTDSTGAYTLTDVPCGTHVLTPTLAGYTFTPATRSVTVTAALTGQDFLAQAATLLTFPVTGRVTVDGVALADVVITDGTRNATTDSTGAYTLTDVSYGTHVLTPTLAGYIFTPTTRTISVTEALRDQDFAATLRTFPVTGRVTVDGVGLAEVVITDGTRTVTTTDTGFYVLMSVPYGTHMLTPTLARYTFSPATRMISVTEALSDQNFAATLRTFPVTGRVTVDGVGLADVLITDGTRRATTDSTGAYTLTDVPYGTHVLTPTLAGYTFTPTTRTISVTEALRDQDFAATLLTFPVTGRVTVDGVGLAEVVITDGTRNATSDSTGAYTLTDVPYGTHVLTPTLAGYTFTPTTRTISVTEALMGQDFTASATTGQIRGRVFTHRGGLAGVVITDGTRSATTDSTGVYTLTGVPQGTWTLTPTREGYAFTPATRTVTVTGDLEGQDFVAIPVVTVDPLLHVNYLDGAPGSTFVLSGLHFPAGARLQVQVNGVVLDPPFMADAAGRFTLLLTTPPEAAAGQYVVVVSTVPVAQERQVQPSRVVRQTAYELVTSGPAAVVRLPLDEVVAPERTVPASVEPLAEVPRVYLPLVRR</sequence>
<dbReference type="InterPro" id="IPR000408">
    <property type="entry name" value="Reg_chr_condens"/>
</dbReference>
<dbReference type="PROSITE" id="PS50012">
    <property type="entry name" value="RCC1_3"/>
    <property type="match status" value="6"/>
</dbReference>
<dbReference type="InterPro" id="IPR013784">
    <property type="entry name" value="Carb-bd-like_fold"/>
</dbReference>
<dbReference type="GO" id="GO:0005737">
    <property type="term" value="C:cytoplasm"/>
    <property type="evidence" value="ECO:0007669"/>
    <property type="project" value="TreeGrafter"/>
</dbReference>
<dbReference type="EMBL" id="LYXE01000114">
    <property type="protein sequence ID" value="PDV98006.1"/>
    <property type="molecule type" value="Genomic_DNA"/>
</dbReference>
<dbReference type="InterPro" id="IPR051709">
    <property type="entry name" value="Ub-ligase/GTPase-reg"/>
</dbReference>
<evidence type="ECO:0000313" key="3">
    <source>
        <dbReference type="Proteomes" id="UP000220922"/>
    </source>
</evidence>
<dbReference type="SUPFAM" id="SSF49452">
    <property type="entry name" value="Starch-binding domain-like"/>
    <property type="match status" value="9"/>
</dbReference>
<dbReference type="OrthoDB" id="1081439at2"/>
<dbReference type="RefSeq" id="WP_097653932.1">
    <property type="nucleotide sequence ID" value="NZ_LYXE01000114.1"/>
</dbReference>
<reference evidence="2 3" key="1">
    <citation type="submission" date="2016-05" db="EMBL/GenBank/DDBJ databases">
        <authorList>
            <person name="Lavstsen T."/>
            <person name="Jespersen J.S."/>
        </authorList>
    </citation>
    <scope>NUCLEOTIDE SEQUENCE [LARGE SCALE GENOMIC DNA]</scope>
    <source>
        <strain evidence="2 3">B7-9</strain>
    </source>
</reference>
<dbReference type="InterPro" id="IPR009091">
    <property type="entry name" value="RCC1/BLIP-II"/>
</dbReference>
<proteinExistence type="predicted"/>
<dbReference type="Gene3D" id="2.60.40.1120">
    <property type="entry name" value="Carboxypeptidase-like, regulatory domain"/>
    <property type="match status" value="4"/>
</dbReference>
<name>A0A2H3KRZ8_9CHLR</name>
<dbReference type="Gene3D" id="2.130.10.30">
    <property type="entry name" value="Regulator of chromosome condensation 1/beta-lactamase-inhibitor protein II"/>
    <property type="match status" value="4"/>
</dbReference>
<evidence type="ECO:0000313" key="2">
    <source>
        <dbReference type="EMBL" id="PDV98006.1"/>
    </source>
</evidence>